<evidence type="ECO:0000256" key="7">
    <source>
        <dbReference type="SAM" id="SignalP"/>
    </source>
</evidence>
<dbReference type="PANTHER" id="PTHR12363:SF33">
    <property type="entry name" value="IMPORTIN-13"/>
    <property type="match status" value="1"/>
</dbReference>
<keyword evidence="10" id="KW-1185">Reference proteome</keyword>
<dbReference type="HOGENOM" id="CLU_005271_0_0_1"/>
<gene>
    <name evidence="9" type="ORF">VDBG_06956</name>
</gene>
<evidence type="ECO:0000256" key="4">
    <source>
        <dbReference type="ARBA" id="ARBA00022694"/>
    </source>
</evidence>
<dbReference type="InterPro" id="IPR051345">
    <property type="entry name" value="Importin_beta-like_NTR"/>
</dbReference>
<comment type="similarity">
    <text evidence="2">Belongs to the importin beta family.</text>
</comment>
<dbReference type="eggNOG" id="KOG2022">
    <property type="taxonomic scope" value="Eukaryota"/>
</dbReference>
<dbReference type="InterPro" id="IPR016024">
    <property type="entry name" value="ARM-type_fold"/>
</dbReference>
<sequence>MVVRKLTSALVAFFIHFPNLWPDCIRSLCVSMSSSSPWPVEITAVPPEISTILWDVDSRKLQTVLWFAGSLVEEAGKIDANASKHLGIYEAIASNISDVVALMSHCFSAGFSQTSEDRSLQGDCIKTLQSWILFSQRLAARGDETIPLLRSLIPPVLSALSIADLFEAAAELLSDTLLNYSGFLLEAHYEALFSLLLEDSARGRYQRLVDGDFDFESVQFGQLMLALGDSKVQLLIENTGDRSQDFLTRLRGLLHAQGYPISDDRIFVPALEFWSTFVETLVDCMCSDDHQAQPWVSAASSHVVELVSGIWRKVIFPPAQDFAEWDSSDRIAFVDARKDVADLLQSSFTIIGSRLVSSFADLVLSSLASGHWLELEAAAYCLGALADCVAGDICDESLHTVFSSPLFHTLQQTDSRLPPRTRQTCILLLERYAEFFERETASLPAALTLLFSVLPDAALAGPAAKSIQRLCSSSQQSLASESGAFLDQYSMLSTRQQIDCAASERVLGAVASVVYAIPDDQERLRYLDTLLSFVRQDVSDSLRATSSPGFEHSHRCLVEHDVSNVAEHLALKSLRCLVSIGKGFKAPVEAPIDIETDRLQVHAYAGHRELLLEIQSGIITMIQRLQQSFPDNAEVVETICTIFRTGFSESEAGPFVFPPDVVANYLLQQGPPTPRLGLFVSAACSFISSLGKSPDGGLDLIRSNLFSWVTRLLQQLPEPDSDTELAQIFLDPGLSGSAEFFYLFALRVLDGREPLPKAAAADFWRAAETATGQLGPLLARSLIKNIGGGGARSELDKLSEPLKKMISQHSKSRSWLGDALRDEHCVGYQVTQQDREAFLKKVISLRGSRATNQVVREFWLAARGSKFAYAS</sequence>
<comment type="function">
    <text evidence="6">tRNA nucleus export receptor which facilitates tRNA translocation across the nuclear pore complex. Involved in pre-tRNA splicing, probably by affecting the interaction of pre-tRNA with splicing endonuclease.</text>
</comment>
<dbReference type="InterPro" id="IPR013598">
    <property type="entry name" value="Exportin-1/Importin-b-like"/>
</dbReference>
<dbReference type="AlphaFoldDB" id="C9SR44"/>
<keyword evidence="7" id="KW-0732">Signal</keyword>
<proteinExistence type="inferred from homology"/>
<dbReference type="RefSeq" id="XP_003002385.1">
    <property type="nucleotide sequence ID" value="XM_003002339.1"/>
</dbReference>
<dbReference type="GO" id="GO:0005737">
    <property type="term" value="C:cytoplasm"/>
    <property type="evidence" value="ECO:0007669"/>
    <property type="project" value="TreeGrafter"/>
</dbReference>
<keyword evidence="5" id="KW-0539">Nucleus</keyword>
<evidence type="ECO:0000256" key="6">
    <source>
        <dbReference type="ARBA" id="ARBA00025147"/>
    </source>
</evidence>
<dbReference type="PANTHER" id="PTHR12363">
    <property type="entry name" value="TRANSPORTIN 3 AND IMPORTIN 13"/>
    <property type="match status" value="1"/>
</dbReference>
<evidence type="ECO:0000256" key="5">
    <source>
        <dbReference type="ARBA" id="ARBA00023242"/>
    </source>
</evidence>
<dbReference type="Gene3D" id="1.25.10.10">
    <property type="entry name" value="Leucine-rich Repeat Variant"/>
    <property type="match status" value="1"/>
</dbReference>
<evidence type="ECO:0000313" key="10">
    <source>
        <dbReference type="Proteomes" id="UP000008698"/>
    </source>
</evidence>
<dbReference type="Proteomes" id="UP000008698">
    <property type="component" value="Unassembled WGS sequence"/>
</dbReference>
<dbReference type="OrthoDB" id="2016913at2759"/>
<dbReference type="SUPFAM" id="SSF48371">
    <property type="entry name" value="ARM repeat"/>
    <property type="match status" value="1"/>
</dbReference>
<keyword evidence="4" id="KW-0819">tRNA processing</keyword>
<accession>C9SR44</accession>
<dbReference type="EMBL" id="DS985222">
    <property type="protein sequence ID" value="EEY20846.1"/>
    <property type="molecule type" value="Genomic_DNA"/>
</dbReference>
<feature type="signal peptide" evidence="7">
    <location>
        <begin position="1"/>
        <end position="22"/>
    </location>
</feature>
<name>C9SR44_VERA1</name>
<protein>
    <recommendedName>
        <fullName evidence="8">Exportin-1/Importin-beta-like domain-containing protein</fullName>
    </recommendedName>
</protein>
<organism evidence="10">
    <name type="scientific">Verticillium alfalfae (strain VaMs.102 / ATCC MYA-4576 / FGSC 10136)</name>
    <name type="common">Verticillium wilt of alfalfa</name>
    <name type="synonym">Verticillium albo-atrum</name>
    <dbReference type="NCBI Taxonomy" id="526221"/>
    <lineage>
        <taxon>Eukaryota</taxon>
        <taxon>Fungi</taxon>
        <taxon>Dikarya</taxon>
        <taxon>Ascomycota</taxon>
        <taxon>Pezizomycotina</taxon>
        <taxon>Sordariomycetes</taxon>
        <taxon>Hypocreomycetidae</taxon>
        <taxon>Glomerellales</taxon>
        <taxon>Plectosphaerellaceae</taxon>
        <taxon>Verticillium</taxon>
    </lineage>
</organism>
<evidence type="ECO:0000256" key="2">
    <source>
        <dbReference type="ARBA" id="ARBA00007991"/>
    </source>
</evidence>
<dbReference type="OMA" id="CLASIGK"/>
<comment type="subcellular location">
    <subcellularLocation>
        <location evidence="1">Nucleus</location>
    </subcellularLocation>
</comment>
<reference evidence="10" key="1">
    <citation type="journal article" date="2011" name="PLoS Pathog.">
        <title>Comparative genomics yields insights into niche adaptation of plant vascular wilt pathogens.</title>
        <authorList>
            <person name="Klosterman S.J."/>
            <person name="Subbarao K.V."/>
            <person name="Kang S."/>
            <person name="Veronese P."/>
            <person name="Gold S.E."/>
            <person name="Thomma B.P.H.J."/>
            <person name="Chen Z."/>
            <person name="Henrissat B."/>
            <person name="Lee Y.-H."/>
            <person name="Park J."/>
            <person name="Garcia-Pedrajas M.D."/>
            <person name="Barbara D.J."/>
            <person name="Anchieta A."/>
            <person name="de Jonge R."/>
            <person name="Santhanam P."/>
            <person name="Maruthachalam K."/>
            <person name="Atallah Z."/>
            <person name="Amyotte S.G."/>
            <person name="Paz Z."/>
            <person name="Inderbitzin P."/>
            <person name="Hayes R.J."/>
            <person name="Heiman D.I."/>
            <person name="Young S."/>
            <person name="Zeng Q."/>
            <person name="Engels R."/>
            <person name="Galagan J."/>
            <person name="Cuomo C.A."/>
            <person name="Dobinson K.F."/>
            <person name="Ma L.-J."/>
        </authorList>
    </citation>
    <scope>NUCLEOTIDE SEQUENCE [LARGE SCALE GENOMIC DNA]</scope>
    <source>
        <strain evidence="10">VaMs.102 / ATCC MYA-4576 / FGSC 10136</strain>
    </source>
</reference>
<dbReference type="GO" id="GO:0006606">
    <property type="term" value="P:protein import into nucleus"/>
    <property type="evidence" value="ECO:0007669"/>
    <property type="project" value="TreeGrafter"/>
</dbReference>
<dbReference type="Pfam" id="PF08389">
    <property type="entry name" value="Xpo1"/>
    <property type="match status" value="1"/>
</dbReference>
<evidence type="ECO:0000256" key="1">
    <source>
        <dbReference type="ARBA" id="ARBA00004123"/>
    </source>
</evidence>
<dbReference type="GO" id="GO:0008033">
    <property type="term" value="P:tRNA processing"/>
    <property type="evidence" value="ECO:0007669"/>
    <property type="project" value="UniProtKB-KW"/>
</dbReference>
<dbReference type="KEGG" id="val:VDBG_06956"/>
<dbReference type="GO" id="GO:0005634">
    <property type="term" value="C:nucleus"/>
    <property type="evidence" value="ECO:0007669"/>
    <property type="project" value="UniProtKB-SubCell"/>
</dbReference>
<evidence type="ECO:0000256" key="3">
    <source>
        <dbReference type="ARBA" id="ARBA00022448"/>
    </source>
</evidence>
<evidence type="ECO:0000313" key="9">
    <source>
        <dbReference type="EMBL" id="EEY20846.1"/>
    </source>
</evidence>
<feature type="chain" id="PRO_5003003053" description="Exportin-1/Importin-beta-like domain-containing protein" evidence="7">
    <location>
        <begin position="23"/>
        <end position="871"/>
    </location>
</feature>
<dbReference type="GeneID" id="9527376"/>
<dbReference type="STRING" id="526221.C9SR44"/>
<feature type="domain" description="Exportin-1/Importin-beta-like" evidence="8">
    <location>
        <begin position="2"/>
        <end position="173"/>
    </location>
</feature>
<dbReference type="InterPro" id="IPR011989">
    <property type="entry name" value="ARM-like"/>
</dbReference>
<evidence type="ECO:0000259" key="8">
    <source>
        <dbReference type="Pfam" id="PF08389"/>
    </source>
</evidence>
<keyword evidence="3" id="KW-0813">Transport</keyword>